<dbReference type="VEuPathDB" id="FungiDB:BO78DRAFT_412402"/>
<dbReference type="Pfam" id="PF07690">
    <property type="entry name" value="MFS_1"/>
    <property type="match status" value="1"/>
</dbReference>
<gene>
    <name evidence="8" type="ORF">BO78DRAFT_412402</name>
</gene>
<evidence type="ECO:0000256" key="4">
    <source>
        <dbReference type="ARBA" id="ARBA00022989"/>
    </source>
</evidence>
<evidence type="ECO:0000256" key="3">
    <source>
        <dbReference type="ARBA" id="ARBA00022692"/>
    </source>
</evidence>
<feature type="transmembrane region" description="Helical" evidence="7">
    <location>
        <begin position="165"/>
        <end position="187"/>
    </location>
</feature>
<dbReference type="GO" id="GO:0022857">
    <property type="term" value="F:transmembrane transporter activity"/>
    <property type="evidence" value="ECO:0007669"/>
    <property type="project" value="InterPro"/>
</dbReference>
<feature type="transmembrane region" description="Helical" evidence="7">
    <location>
        <begin position="316"/>
        <end position="335"/>
    </location>
</feature>
<name>A0A319E1G7_ASPSB</name>
<feature type="transmembrane region" description="Helical" evidence="7">
    <location>
        <begin position="407"/>
        <end position="427"/>
    </location>
</feature>
<organism evidence="8 9">
    <name type="scientific">Aspergillus sclerotiicarbonarius (strain CBS 121057 / IBT 28362)</name>
    <dbReference type="NCBI Taxonomy" id="1448318"/>
    <lineage>
        <taxon>Eukaryota</taxon>
        <taxon>Fungi</taxon>
        <taxon>Dikarya</taxon>
        <taxon>Ascomycota</taxon>
        <taxon>Pezizomycotina</taxon>
        <taxon>Eurotiomycetes</taxon>
        <taxon>Eurotiomycetidae</taxon>
        <taxon>Eurotiales</taxon>
        <taxon>Aspergillaceae</taxon>
        <taxon>Aspergillus</taxon>
        <taxon>Aspergillus subgen. Circumdati</taxon>
    </lineage>
</organism>
<keyword evidence="5 7" id="KW-0472">Membrane</keyword>
<feature type="transmembrane region" description="Helical" evidence="7">
    <location>
        <begin position="247"/>
        <end position="273"/>
    </location>
</feature>
<keyword evidence="2" id="KW-0813">Transport</keyword>
<keyword evidence="4 7" id="KW-1133">Transmembrane helix</keyword>
<evidence type="ECO:0000256" key="1">
    <source>
        <dbReference type="ARBA" id="ARBA00004141"/>
    </source>
</evidence>
<dbReference type="InterPro" id="IPR011701">
    <property type="entry name" value="MFS"/>
</dbReference>
<dbReference type="PANTHER" id="PTHR43791">
    <property type="entry name" value="PERMEASE-RELATED"/>
    <property type="match status" value="1"/>
</dbReference>
<evidence type="ECO:0000313" key="9">
    <source>
        <dbReference type="Proteomes" id="UP000248423"/>
    </source>
</evidence>
<evidence type="ECO:0000313" key="8">
    <source>
        <dbReference type="EMBL" id="PYI00288.1"/>
    </source>
</evidence>
<keyword evidence="9" id="KW-1185">Reference proteome</keyword>
<reference evidence="8 9" key="1">
    <citation type="submission" date="2018-02" db="EMBL/GenBank/DDBJ databases">
        <title>The genomes of Aspergillus section Nigri reveals drivers in fungal speciation.</title>
        <authorList>
            <consortium name="DOE Joint Genome Institute"/>
            <person name="Vesth T.C."/>
            <person name="Nybo J."/>
            <person name="Theobald S."/>
            <person name="Brandl J."/>
            <person name="Frisvad J.C."/>
            <person name="Nielsen K.F."/>
            <person name="Lyhne E.K."/>
            <person name="Kogle M.E."/>
            <person name="Kuo A."/>
            <person name="Riley R."/>
            <person name="Clum A."/>
            <person name="Nolan M."/>
            <person name="Lipzen A."/>
            <person name="Salamov A."/>
            <person name="Henrissat B."/>
            <person name="Wiebenga A."/>
            <person name="De vries R.P."/>
            <person name="Grigoriev I.V."/>
            <person name="Mortensen U.H."/>
            <person name="Andersen M.R."/>
            <person name="Baker S.E."/>
        </authorList>
    </citation>
    <scope>NUCLEOTIDE SEQUENCE [LARGE SCALE GENOMIC DNA]</scope>
    <source>
        <strain evidence="8 9">CBS 121057</strain>
    </source>
</reference>
<keyword evidence="3 7" id="KW-0812">Transmembrane</keyword>
<feature type="transmembrane region" description="Helical" evidence="7">
    <location>
        <begin position="285"/>
        <end position="304"/>
    </location>
</feature>
<evidence type="ECO:0000256" key="7">
    <source>
        <dbReference type="SAM" id="Phobius"/>
    </source>
</evidence>
<protein>
    <submittedName>
        <fullName evidence="8">MFS general substrate transporter</fullName>
    </submittedName>
</protein>
<dbReference type="Proteomes" id="UP000248423">
    <property type="component" value="Unassembled WGS sequence"/>
</dbReference>
<dbReference type="GO" id="GO:0016020">
    <property type="term" value="C:membrane"/>
    <property type="evidence" value="ECO:0007669"/>
    <property type="project" value="UniProtKB-SubCell"/>
</dbReference>
<evidence type="ECO:0000256" key="2">
    <source>
        <dbReference type="ARBA" id="ARBA00022448"/>
    </source>
</evidence>
<feature type="transmembrane region" description="Helical" evidence="7">
    <location>
        <begin position="375"/>
        <end position="395"/>
    </location>
</feature>
<accession>A0A319E1G7</accession>
<proteinExistence type="predicted"/>
<feature type="region of interest" description="Disordered" evidence="6">
    <location>
        <begin position="1"/>
        <end position="26"/>
    </location>
</feature>
<evidence type="ECO:0000256" key="5">
    <source>
        <dbReference type="ARBA" id="ARBA00023136"/>
    </source>
</evidence>
<dbReference type="EMBL" id="KZ826463">
    <property type="protein sequence ID" value="PYI00288.1"/>
    <property type="molecule type" value="Genomic_DNA"/>
</dbReference>
<dbReference type="SUPFAM" id="SSF103473">
    <property type="entry name" value="MFS general substrate transporter"/>
    <property type="match status" value="1"/>
</dbReference>
<dbReference type="InterPro" id="IPR036259">
    <property type="entry name" value="MFS_trans_sf"/>
</dbReference>
<evidence type="ECO:0000256" key="6">
    <source>
        <dbReference type="SAM" id="MobiDB-lite"/>
    </source>
</evidence>
<sequence length="429" mass="47437">MADDAVKGVSVEAERSPTEDKEMTPQEQRRVIRRVDMQLIVMLGLLHTVSLIDRGNLSTAAVAGMLTELHLHGNEYASCPPFTQTICMLGPALIRKLGPRVFLASICFIWGVTMTQLVGIQIIIGALEAGFSPAAVYLIATWYTRYQTQKRFAIFYLLGSNLSSWRWIFIIQCLLTCALACISYFILIDFPDRMKSTTSTTTTTTQTHQFLSPHEYNFIIQQIHTDRADATLEPFNLKKYLLATLDINIWALGLIYFCTTTTTTAYSIAYFLPLIYRQGMGFSEGASLCLFAPPYIAAGVMMWFTSWFGDRFRVRGPVLVFNALLTVVGLPLMTFTNTNGVNLLGCFFATMSANSNVPAAMAYQANNTRGQWTRAACSVIFVGLDASGGMVGSLVFRSQDTPQYRVGIYMCIGTSVGVVLLVVGLTGRV</sequence>
<dbReference type="AlphaFoldDB" id="A0A319E1G7"/>
<feature type="transmembrane region" description="Helical" evidence="7">
    <location>
        <begin position="101"/>
        <end position="124"/>
    </location>
</feature>
<comment type="subcellular location">
    <subcellularLocation>
        <location evidence="1">Membrane</location>
        <topology evidence="1">Multi-pass membrane protein</topology>
    </subcellularLocation>
</comment>
<feature type="transmembrane region" description="Helical" evidence="7">
    <location>
        <begin position="341"/>
        <end position="363"/>
    </location>
</feature>
<dbReference type="OrthoDB" id="3639251at2759"/>
<dbReference type="PANTHER" id="PTHR43791:SF47">
    <property type="entry name" value="MAJOR FACILITATOR SUPERFAMILY (MFS) PROFILE DOMAIN-CONTAINING PROTEIN-RELATED"/>
    <property type="match status" value="1"/>
</dbReference>
<dbReference type="Gene3D" id="1.20.1250.20">
    <property type="entry name" value="MFS general substrate transporter like domains"/>
    <property type="match status" value="2"/>
</dbReference>